<proteinExistence type="predicted"/>
<protein>
    <submittedName>
        <fullName evidence="2">Uncharacterized protein</fullName>
    </submittedName>
</protein>
<gene>
    <name evidence="2" type="ORF">NDU88_003125</name>
</gene>
<evidence type="ECO:0000313" key="3">
    <source>
        <dbReference type="Proteomes" id="UP001066276"/>
    </source>
</evidence>
<accession>A0AAV7UBV9</accession>
<feature type="region of interest" description="Disordered" evidence="1">
    <location>
        <begin position="30"/>
        <end position="53"/>
    </location>
</feature>
<evidence type="ECO:0000256" key="1">
    <source>
        <dbReference type="SAM" id="MobiDB-lite"/>
    </source>
</evidence>
<comment type="caution">
    <text evidence="2">The sequence shown here is derived from an EMBL/GenBank/DDBJ whole genome shotgun (WGS) entry which is preliminary data.</text>
</comment>
<dbReference type="Proteomes" id="UP001066276">
    <property type="component" value="Chromosome 3_1"/>
</dbReference>
<keyword evidence="3" id="KW-1185">Reference proteome</keyword>
<sequence>GQTRVRRVISRRQAAILEMAIYSLLDHNQETETRNCSNGSKSRSRTGAVVLTV</sequence>
<name>A0AAV7UBV9_PLEWA</name>
<feature type="non-terminal residue" evidence="2">
    <location>
        <position position="53"/>
    </location>
</feature>
<organism evidence="2 3">
    <name type="scientific">Pleurodeles waltl</name>
    <name type="common">Iberian ribbed newt</name>
    <dbReference type="NCBI Taxonomy" id="8319"/>
    <lineage>
        <taxon>Eukaryota</taxon>
        <taxon>Metazoa</taxon>
        <taxon>Chordata</taxon>
        <taxon>Craniata</taxon>
        <taxon>Vertebrata</taxon>
        <taxon>Euteleostomi</taxon>
        <taxon>Amphibia</taxon>
        <taxon>Batrachia</taxon>
        <taxon>Caudata</taxon>
        <taxon>Salamandroidea</taxon>
        <taxon>Salamandridae</taxon>
        <taxon>Pleurodelinae</taxon>
        <taxon>Pleurodeles</taxon>
    </lineage>
</organism>
<feature type="non-terminal residue" evidence="2">
    <location>
        <position position="1"/>
    </location>
</feature>
<dbReference type="AlphaFoldDB" id="A0AAV7UBV9"/>
<reference evidence="2" key="1">
    <citation type="journal article" date="2022" name="bioRxiv">
        <title>Sequencing and chromosome-scale assembly of the giantPleurodeles waltlgenome.</title>
        <authorList>
            <person name="Brown T."/>
            <person name="Elewa A."/>
            <person name="Iarovenko S."/>
            <person name="Subramanian E."/>
            <person name="Araus A.J."/>
            <person name="Petzold A."/>
            <person name="Susuki M."/>
            <person name="Suzuki K.-i.T."/>
            <person name="Hayashi T."/>
            <person name="Toyoda A."/>
            <person name="Oliveira C."/>
            <person name="Osipova E."/>
            <person name="Leigh N.D."/>
            <person name="Simon A."/>
            <person name="Yun M.H."/>
        </authorList>
    </citation>
    <scope>NUCLEOTIDE SEQUENCE</scope>
    <source>
        <strain evidence="2">20211129_DDA</strain>
        <tissue evidence="2">Liver</tissue>
    </source>
</reference>
<evidence type="ECO:0000313" key="2">
    <source>
        <dbReference type="EMBL" id="KAJ1186343.1"/>
    </source>
</evidence>
<dbReference type="EMBL" id="JANPWB010000005">
    <property type="protein sequence ID" value="KAJ1186343.1"/>
    <property type="molecule type" value="Genomic_DNA"/>
</dbReference>